<evidence type="ECO:0000256" key="1">
    <source>
        <dbReference type="ARBA" id="ARBA00001424"/>
    </source>
</evidence>
<dbReference type="Pfam" id="PF00557">
    <property type="entry name" value="Peptidase_M24"/>
    <property type="match status" value="1"/>
</dbReference>
<keyword evidence="9" id="KW-0031">Aminopeptidase</keyword>
<dbReference type="InterPro" id="IPR036005">
    <property type="entry name" value="Creatinase/aminopeptidase-like"/>
</dbReference>
<evidence type="ECO:0000313" key="9">
    <source>
        <dbReference type="EMBL" id="MBS3182440.1"/>
    </source>
</evidence>
<dbReference type="EC" id="3.4.11.9" evidence="4"/>
<dbReference type="EMBL" id="JAFEVO010000001">
    <property type="protein sequence ID" value="MBS3182440.1"/>
    <property type="molecule type" value="Genomic_DNA"/>
</dbReference>
<name>A0ABS5M5G2_9MICO</name>
<dbReference type="Proteomes" id="UP000811492">
    <property type="component" value="Unassembled WGS sequence"/>
</dbReference>
<organism evidence="9 10">
    <name type="scientific">Leucobacter manosquensis</name>
    <dbReference type="NCBI Taxonomy" id="2810611"/>
    <lineage>
        <taxon>Bacteria</taxon>
        <taxon>Bacillati</taxon>
        <taxon>Actinomycetota</taxon>
        <taxon>Actinomycetes</taxon>
        <taxon>Micrococcales</taxon>
        <taxon>Microbacteriaceae</taxon>
        <taxon>Leucobacter</taxon>
    </lineage>
</organism>
<evidence type="ECO:0000256" key="3">
    <source>
        <dbReference type="ARBA" id="ARBA00008766"/>
    </source>
</evidence>
<evidence type="ECO:0000256" key="5">
    <source>
        <dbReference type="ARBA" id="ARBA00022723"/>
    </source>
</evidence>
<protein>
    <recommendedName>
        <fullName evidence="4">Xaa-Pro aminopeptidase</fullName>
        <ecNumber evidence="4">3.4.11.9</ecNumber>
    </recommendedName>
</protein>
<sequence>MPSLAKAAGFSDWMRTGWGSADRTPRVVPGAVEAARGHRERLSAALHNQTLIVLAGRAHVRANDSFFDFRAHSDFLWLTGLGVEDGVLVMTPAGSGHTATLFITPPARPGADAFHADPAHGELWVGAQPGIAELDTALELRVRSLEELEAPLDALIAGSSVVGRGAGAALAGRERSSLLARVLAELRMEKDAWELGELRSAVQHTVDGFAAVRREIPRAVEFGGERWLQGTFDRYARTMGQAPGYASIIGSGANAPILHWVRAESPVDPEALLLLDMGVENRSGYTADVTRTVPASGTFSAAQREVHDLVERAHRAGLAAVAPGRDWRDFHTGCMEVLASGLSDWGLLPVSVDEALSADGQHHRRYIVCGVGHHLGLDVHDCGASSYEGYFGTTMRPGMALTVEPGLYFHAWDETVPPELRGIGVRIEDDLIVTENGHEVLSSDLPIDAAGLERWMSSLM</sequence>
<dbReference type="Pfam" id="PF05195">
    <property type="entry name" value="AMP_N"/>
    <property type="match status" value="1"/>
</dbReference>
<dbReference type="InterPro" id="IPR007865">
    <property type="entry name" value="Aminopep_P_N"/>
</dbReference>
<comment type="caution">
    <text evidence="9">The sequence shown here is derived from an EMBL/GenBank/DDBJ whole genome shotgun (WGS) entry which is preliminary data.</text>
</comment>
<evidence type="ECO:0000313" key="10">
    <source>
        <dbReference type="Proteomes" id="UP000811492"/>
    </source>
</evidence>
<dbReference type="SUPFAM" id="SSF55920">
    <property type="entry name" value="Creatinase/aminopeptidase"/>
    <property type="match status" value="1"/>
</dbReference>
<dbReference type="GO" id="GO:0004177">
    <property type="term" value="F:aminopeptidase activity"/>
    <property type="evidence" value="ECO:0007669"/>
    <property type="project" value="UniProtKB-KW"/>
</dbReference>
<keyword evidence="10" id="KW-1185">Reference proteome</keyword>
<keyword evidence="5" id="KW-0479">Metal-binding</keyword>
<keyword evidence="9" id="KW-0645">Protease</keyword>
<dbReference type="PANTHER" id="PTHR43226:SF4">
    <property type="entry name" value="XAA-PRO AMINOPEPTIDASE 3"/>
    <property type="match status" value="1"/>
</dbReference>
<evidence type="ECO:0000256" key="4">
    <source>
        <dbReference type="ARBA" id="ARBA00012574"/>
    </source>
</evidence>
<dbReference type="InterPro" id="IPR029149">
    <property type="entry name" value="Creatin/AminoP/Spt16_N"/>
</dbReference>
<keyword evidence="6" id="KW-0378">Hydrolase</keyword>
<evidence type="ECO:0000256" key="2">
    <source>
        <dbReference type="ARBA" id="ARBA00001936"/>
    </source>
</evidence>
<feature type="domain" description="Aminopeptidase P N-terminal" evidence="8">
    <location>
        <begin position="33"/>
        <end position="171"/>
    </location>
</feature>
<dbReference type="Gene3D" id="3.40.350.10">
    <property type="entry name" value="Creatinase/prolidase N-terminal domain"/>
    <property type="match status" value="1"/>
</dbReference>
<comment type="catalytic activity">
    <reaction evidence="1">
        <text>Release of any N-terminal amino acid, including proline, that is linked to proline, even from a dipeptide or tripeptide.</text>
        <dbReference type="EC" id="3.4.11.9"/>
    </reaction>
</comment>
<dbReference type="InterPro" id="IPR000994">
    <property type="entry name" value="Pept_M24"/>
</dbReference>
<gene>
    <name evidence="9" type="ORF">JSQ98_09575</name>
</gene>
<evidence type="ECO:0000256" key="6">
    <source>
        <dbReference type="ARBA" id="ARBA00022801"/>
    </source>
</evidence>
<keyword evidence="7" id="KW-0464">Manganese</keyword>
<evidence type="ECO:0000259" key="8">
    <source>
        <dbReference type="SMART" id="SM01011"/>
    </source>
</evidence>
<dbReference type="Gene3D" id="3.90.230.10">
    <property type="entry name" value="Creatinase/methionine aminopeptidase superfamily"/>
    <property type="match status" value="1"/>
</dbReference>
<dbReference type="SUPFAM" id="SSF53092">
    <property type="entry name" value="Creatinase/prolidase N-terminal domain"/>
    <property type="match status" value="1"/>
</dbReference>
<comment type="similarity">
    <text evidence="3">Belongs to the peptidase M24B family.</text>
</comment>
<dbReference type="InterPro" id="IPR052433">
    <property type="entry name" value="X-Pro_dipept-like"/>
</dbReference>
<reference evidence="9 10" key="1">
    <citation type="submission" date="2021-02" db="EMBL/GenBank/DDBJ databases">
        <title>Draft genome and description of Leucobacter sp nov strain Marseille-Q4368.</title>
        <authorList>
            <person name="Boxberger M."/>
            <person name="La Scola B."/>
        </authorList>
    </citation>
    <scope>NUCLEOTIDE SEQUENCE [LARGE SCALE GENOMIC DNA]</scope>
    <source>
        <strain evidence="9 10">Marseille-Q4368</strain>
    </source>
</reference>
<dbReference type="SMART" id="SM01011">
    <property type="entry name" value="AMP_N"/>
    <property type="match status" value="1"/>
</dbReference>
<accession>A0ABS5M5G2</accession>
<proteinExistence type="inferred from homology"/>
<comment type="cofactor">
    <cofactor evidence="2">
        <name>Mn(2+)</name>
        <dbReference type="ChEBI" id="CHEBI:29035"/>
    </cofactor>
</comment>
<dbReference type="PANTHER" id="PTHR43226">
    <property type="entry name" value="XAA-PRO AMINOPEPTIDASE 3"/>
    <property type="match status" value="1"/>
</dbReference>
<evidence type="ECO:0000256" key="7">
    <source>
        <dbReference type="ARBA" id="ARBA00023211"/>
    </source>
</evidence>